<keyword evidence="7 10" id="KW-0406">Ion transport</keyword>
<comment type="subunit">
    <text evidence="10">Homopentamer.</text>
</comment>
<dbReference type="InterPro" id="IPR037673">
    <property type="entry name" value="MSC/AndL"/>
</dbReference>
<dbReference type="Proteomes" id="UP000061227">
    <property type="component" value="Unassembled WGS sequence"/>
</dbReference>
<evidence type="ECO:0000256" key="5">
    <source>
        <dbReference type="ARBA" id="ARBA00022692"/>
    </source>
</evidence>
<evidence type="ECO:0000256" key="4">
    <source>
        <dbReference type="ARBA" id="ARBA00022475"/>
    </source>
</evidence>
<comment type="subcellular location">
    <subcellularLocation>
        <location evidence="1 10">Cell membrane</location>
        <topology evidence="1 10">Multi-pass membrane protein</topology>
    </subcellularLocation>
</comment>
<dbReference type="Gene3D" id="1.10.1200.120">
    <property type="entry name" value="Large-conductance mechanosensitive channel, MscL, domain 1"/>
    <property type="match status" value="1"/>
</dbReference>
<dbReference type="EMBL" id="DF968063">
    <property type="protein sequence ID" value="GAP02298.1"/>
    <property type="molecule type" value="Genomic_DNA"/>
</dbReference>
<keyword evidence="4 10" id="KW-1003">Cell membrane</keyword>
<evidence type="ECO:0000256" key="9">
    <source>
        <dbReference type="ARBA" id="ARBA00023303"/>
    </source>
</evidence>
<evidence type="ECO:0000256" key="8">
    <source>
        <dbReference type="ARBA" id="ARBA00023136"/>
    </source>
</evidence>
<dbReference type="InterPro" id="IPR019823">
    <property type="entry name" value="Mechanosensitive_channel_CS"/>
</dbReference>
<dbReference type="PROSITE" id="PS01327">
    <property type="entry name" value="MSCL"/>
    <property type="match status" value="1"/>
</dbReference>
<evidence type="ECO:0000313" key="11">
    <source>
        <dbReference type="EMBL" id="GAP02298.1"/>
    </source>
</evidence>
<comment type="similarity">
    <text evidence="2 10">Belongs to the MscL family.</text>
</comment>
<keyword evidence="12" id="KW-1185">Reference proteome</keyword>
<keyword evidence="8 10" id="KW-0472">Membrane</keyword>
<name>A0A3F3H0X2_9LACO</name>
<evidence type="ECO:0000313" key="12">
    <source>
        <dbReference type="Proteomes" id="UP000061227"/>
    </source>
</evidence>
<dbReference type="Pfam" id="PF01741">
    <property type="entry name" value="MscL"/>
    <property type="match status" value="1"/>
</dbReference>
<dbReference type="InterPro" id="IPR001185">
    <property type="entry name" value="MS_channel"/>
</dbReference>
<dbReference type="HAMAP" id="MF_00115">
    <property type="entry name" value="MscL"/>
    <property type="match status" value="1"/>
</dbReference>
<evidence type="ECO:0000256" key="6">
    <source>
        <dbReference type="ARBA" id="ARBA00022989"/>
    </source>
</evidence>
<dbReference type="PANTHER" id="PTHR30266:SF2">
    <property type="entry name" value="LARGE-CONDUCTANCE MECHANOSENSITIVE CHANNEL"/>
    <property type="match status" value="1"/>
</dbReference>
<keyword evidence="9 10" id="KW-0407">Ion channel</keyword>
<evidence type="ECO:0000256" key="7">
    <source>
        <dbReference type="ARBA" id="ARBA00023065"/>
    </source>
</evidence>
<feature type="transmembrane region" description="Helical" evidence="10">
    <location>
        <begin position="21"/>
        <end position="48"/>
    </location>
</feature>
<dbReference type="RefSeq" id="WP_059375743.1">
    <property type="nucleotide sequence ID" value="NZ_DF968063.1"/>
</dbReference>
<protein>
    <recommendedName>
        <fullName evidence="10">Large-conductance mechanosensitive channel</fullName>
    </recommendedName>
</protein>
<evidence type="ECO:0000256" key="10">
    <source>
        <dbReference type="HAMAP-Rule" id="MF_00115"/>
    </source>
</evidence>
<proteinExistence type="inferred from homology"/>
<feature type="transmembrane region" description="Helical" evidence="10">
    <location>
        <begin position="68"/>
        <end position="94"/>
    </location>
</feature>
<dbReference type="SUPFAM" id="SSF81330">
    <property type="entry name" value="Gated mechanosensitive channel"/>
    <property type="match status" value="1"/>
</dbReference>
<comment type="function">
    <text evidence="10">Channel that opens in response to stretch forces in the membrane lipid bilayer. May participate in the regulation of osmotic pressure changes within the cell.</text>
</comment>
<evidence type="ECO:0000256" key="3">
    <source>
        <dbReference type="ARBA" id="ARBA00022448"/>
    </source>
</evidence>
<dbReference type="GO" id="GO:0008381">
    <property type="term" value="F:mechanosensitive monoatomic ion channel activity"/>
    <property type="evidence" value="ECO:0007669"/>
    <property type="project" value="UniProtKB-UniRule"/>
</dbReference>
<sequence length="130" mass="14491">MHFVQDFKDFINRGNMMDLAIGVIIGGAFSGLVKSLTVNLINPLVGLFTGKGSTLSSMKWVVSKHLTFTYGAFLNDLINFFITALVVFFLIKFIHKFVIQPKKEAAPAPSDELLVLQDIKKLLEQQSQSK</sequence>
<dbReference type="PANTHER" id="PTHR30266">
    <property type="entry name" value="MECHANOSENSITIVE CHANNEL MSCL"/>
    <property type="match status" value="1"/>
</dbReference>
<gene>
    <name evidence="10 11" type="primary">mscL</name>
    <name evidence="11" type="ORF">FPFC_011780</name>
</gene>
<dbReference type="InterPro" id="IPR036019">
    <property type="entry name" value="MscL_channel"/>
</dbReference>
<reference evidence="11 12" key="1">
    <citation type="journal article" date="2015" name="BMC Genomics">
        <title>Comparative genomics of Fructobacillus spp. and Leuconostoc spp. reveals niche-specific evolution of Fructobacillus spp.</title>
        <authorList>
            <person name="Endo A."/>
            <person name="Tanizawa Y."/>
            <person name="Tanaka N."/>
            <person name="Maeno S."/>
            <person name="Kumar H."/>
            <person name="Shiwa Y."/>
            <person name="Okada S."/>
            <person name="Yoshikawa H."/>
            <person name="Dicks L."/>
            <person name="Nakagawa J."/>
            <person name="Arita M."/>
        </authorList>
    </citation>
    <scope>NUCLEOTIDE SEQUENCE [LARGE SCALE GENOMIC DNA]</scope>
    <source>
        <strain evidence="11 12">DSM 15468</strain>
    </source>
</reference>
<accession>A0A3F3H0X2</accession>
<dbReference type="AlphaFoldDB" id="A0A3F3H0X2"/>
<organism evidence="11 12">
    <name type="scientific">Fructobacillus pseudoficulneus</name>
    <dbReference type="NCBI Taxonomy" id="220714"/>
    <lineage>
        <taxon>Bacteria</taxon>
        <taxon>Bacillati</taxon>
        <taxon>Bacillota</taxon>
        <taxon>Bacilli</taxon>
        <taxon>Lactobacillales</taxon>
        <taxon>Lactobacillaceae</taxon>
        <taxon>Fructobacillus</taxon>
    </lineage>
</organism>
<dbReference type="STRING" id="220714.SAMN05660469_0252"/>
<dbReference type="GO" id="GO:0005886">
    <property type="term" value="C:plasma membrane"/>
    <property type="evidence" value="ECO:0007669"/>
    <property type="project" value="UniProtKB-SubCell"/>
</dbReference>
<dbReference type="PRINTS" id="PR01264">
    <property type="entry name" value="MECHCHANNEL"/>
</dbReference>
<keyword evidence="6 10" id="KW-1133">Transmembrane helix</keyword>
<evidence type="ECO:0000256" key="1">
    <source>
        <dbReference type="ARBA" id="ARBA00004651"/>
    </source>
</evidence>
<keyword evidence="3 10" id="KW-0813">Transport</keyword>
<evidence type="ECO:0000256" key="2">
    <source>
        <dbReference type="ARBA" id="ARBA00007254"/>
    </source>
</evidence>
<dbReference type="NCBIfam" id="TIGR00220">
    <property type="entry name" value="mscL"/>
    <property type="match status" value="1"/>
</dbReference>
<keyword evidence="5 10" id="KW-0812">Transmembrane</keyword>
<dbReference type="OrthoDB" id="9810350at2"/>